<accession>A0A7X0DQS5</accession>
<gene>
    <name evidence="2" type="ORF">GGE66_000570</name>
</gene>
<protein>
    <submittedName>
        <fullName evidence="2">Uncharacterized protein</fullName>
    </submittedName>
</protein>
<name>A0A7X0DQS5_RHILE</name>
<evidence type="ECO:0000313" key="3">
    <source>
        <dbReference type="Proteomes" id="UP000517187"/>
    </source>
</evidence>
<sequence>MPAISTACATAPWDKAPSDREAYRSSSFGSQGRRDCRGLLCSRGRRSNRVELHRCTGIDVYFARRASRVGFIALRLGTRLARPAKQGAKRVSVYCLLSRASRSRRRMACPAREATYTGLAARPGSTQRVTAPRSAECRRPPQSDDDLDGNLGARDRIIDRSLLSRDGSFSAFKD</sequence>
<reference evidence="2 3" key="1">
    <citation type="submission" date="2020-08" db="EMBL/GenBank/DDBJ databases">
        <title>Genomic Encyclopedia of Type Strains, Phase IV (KMG-V): Genome sequencing to study the core and pangenomes of soil and plant-associated prokaryotes.</title>
        <authorList>
            <person name="Whitman W."/>
        </authorList>
    </citation>
    <scope>NUCLEOTIDE SEQUENCE [LARGE SCALE GENOMIC DNA]</scope>
    <source>
        <strain evidence="2 3">SEMIA 4011</strain>
    </source>
</reference>
<evidence type="ECO:0000313" key="2">
    <source>
        <dbReference type="EMBL" id="MBB6219626.1"/>
    </source>
</evidence>
<proteinExistence type="predicted"/>
<evidence type="ECO:0000256" key="1">
    <source>
        <dbReference type="SAM" id="MobiDB-lite"/>
    </source>
</evidence>
<dbReference type="EMBL" id="JACIIJ010000001">
    <property type="protein sequence ID" value="MBB6219626.1"/>
    <property type="molecule type" value="Genomic_DNA"/>
</dbReference>
<comment type="caution">
    <text evidence="2">The sequence shown here is derived from an EMBL/GenBank/DDBJ whole genome shotgun (WGS) entry which is preliminary data.</text>
</comment>
<dbReference type="Proteomes" id="UP000517187">
    <property type="component" value="Unassembled WGS sequence"/>
</dbReference>
<feature type="region of interest" description="Disordered" evidence="1">
    <location>
        <begin position="123"/>
        <end position="152"/>
    </location>
</feature>
<organism evidence="2 3">
    <name type="scientific">Rhizobium leguminosarum</name>
    <dbReference type="NCBI Taxonomy" id="384"/>
    <lineage>
        <taxon>Bacteria</taxon>
        <taxon>Pseudomonadati</taxon>
        <taxon>Pseudomonadota</taxon>
        <taxon>Alphaproteobacteria</taxon>
        <taxon>Hyphomicrobiales</taxon>
        <taxon>Rhizobiaceae</taxon>
        <taxon>Rhizobium/Agrobacterium group</taxon>
        <taxon>Rhizobium</taxon>
    </lineage>
</organism>
<dbReference type="AlphaFoldDB" id="A0A7X0DQS5"/>